<organism evidence="1 2">
    <name type="scientific">Paspalum notatum var. saurae</name>
    <dbReference type="NCBI Taxonomy" id="547442"/>
    <lineage>
        <taxon>Eukaryota</taxon>
        <taxon>Viridiplantae</taxon>
        <taxon>Streptophyta</taxon>
        <taxon>Embryophyta</taxon>
        <taxon>Tracheophyta</taxon>
        <taxon>Spermatophyta</taxon>
        <taxon>Magnoliopsida</taxon>
        <taxon>Liliopsida</taxon>
        <taxon>Poales</taxon>
        <taxon>Poaceae</taxon>
        <taxon>PACMAD clade</taxon>
        <taxon>Panicoideae</taxon>
        <taxon>Andropogonodae</taxon>
        <taxon>Paspaleae</taxon>
        <taxon>Paspalinae</taxon>
        <taxon>Paspalum</taxon>
    </lineage>
</organism>
<name>A0AAQ3X422_PASNO</name>
<evidence type="ECO:0000313" key="1">
    <source>
        <dbReference type="EMBL" id="WVZ84056.1"/>
    </source>
</evidence>
<dbReference type="Gene3D" id="3.10.10.10">
    <property type="entry name" value="HIV Type 1 Reverse Transcriptase, subunit A, domain 1"/>
    <property type="match status" value="1"/>
</dbReference>
<proteinExistence type="predicted"/>
<dbReference type="EMBL" id="CP144751">
    <property type="protein sequence ID" value="WVZ84056.1"/>
    <property type="molecule type" value="Genomic_DNA"/>
</dbReference>
<dbReference type="PANTHER" id="PTHR15503">
    <property type="entry name" value="LDOC1 RELATED"/>
    <property type="match status" value="1"/>
</dbReference>
<dbReference type="SUPFAM" id="SSF56672">
    <property type="entry name" value="DNA/RNA polymerases"/>
    <property type="match status" value="1"/>
</dbReference>
<evidence type="ECO:0000313" key="2">
    <source>
        <dbReference type="Proteomes" id="UP001341281"/>
    </source>
</evidence>
<sequence length="91" mass="10764">MLSYKPRGLPPLRHYDHHIHLLLETKPVAVHPYHYPTLHKDELERQCRDMLDCGIIRRSTSAFSSPVLLVKKSDNSWRFCVDYRVLNDHTV</sequence>
<accession>A0AAQ3X422</accession>
<dbReference type="AlphaFoldDB" id="A0AAQ3X422"/>
<dbReference type="InterPro" id="IPR043502">
    <property type="entry name" value="DNA/RNA_pol_sf"/>
</dbReference>
<reference evidence="1 2" key="1">
    <citation type="submission" date="2024-02" db="EMBL/GenBank/DDBJ databases">
        <title>High-quality chromosome-scale genome assembly of Pensacola bahiagrass (Paspalum notatum Flugge var. saurae).</title>
        <authorList>
            <person name="Vega J.M."/>
            <person name="Podio M."/>
            <person name="Orjuela J."/>
            <person name="Siena L.A."/>
            <person name="Pessino S.C."/>
            <person name="Combes M.C."/>
            <person name="Mariac C."/>
            <person name="Albertini E."/>
            <person name="Pupilli F."/>
            <person name="Ortiz J.P.A."/>
            <person name="Leblanc O."/>
        </authorList>
    </citation>
    <scope>NUCLEOTIDE SEQUENCE [LARGE SCALE GENOMIC DNA]</scope>
    <source>
        <strain evidence="1">R1</strain>
        <tissue evidence="1">Leaf</tissue>
    </source>
</reference>
<dbReference type="Proteomes" id="UP001341281">
    <property type="component" value="Chromosome 07"/>
</dbReference>
<dbReference type="InterPro" id="IPR032567">
    <property type="entry name" value="RTL1-rel"/>
</dbReference>
<keyword evidence="2" id="KW-1185">Reference proteome</keyword>
<gene>
    <name evidence="1" type="ORF">U9M48_031132</name>
</gene>
<dbReference type="PANTHER" id="PTHR15503:SF22">
    <property type="entry name" value="TRANSPOSON TY3-I GAG POLYPROTEIN"/>
    <property type="match status" value="1"/>
</dbReference>
<protein>
    <submittedName>
        <fullName evidence="1">Uncharacterized protein</fullName>
    </submittedName>
</protein>